<dbReference type="Proteomes" id="UP001271007">
    <property type="component" value="Unassembled WGS sequence"/>
</dbReference>
<organism evidence="2 3">
    <name type="scientific">Extremus antarcticus</name>
    <dbReference type="NCBI Taxonomy" id="702011"/>
    <lineage>
        <taxon>Eukaryota</taxon>
        <taxon>Fungi</taxon>
        <taxon>Dikarya</taxon>
        <taxon>Ascomycota</taxon>
        <taxon>Pezizomycotina</taxon>
        <taxon>Dothideomycetes</taxon>
        <taxon>Dothideomycetidae</taxon>
        <taxon>Mycosphaerellales</taxon>
        <taxon>Extremaceae</taxon>
        <taxon>Extremus</taxon>
    </lineage>
</organism>
<evidence type="ECO:0000313" key="3">
    <source>
        <dbReference type="Proteomes" id="UP001271007"/>
    </source>
</evidence>
<dbReference type="EMBL" id="JAWDJX010000007">
    <property type="protein sequence ID" value="KAK3056012.1"/>
    <property type="molecule type" value="Genomic_DNA"/>
</dbReference>
<dbReference type="AlphaFoldDB" id="A0AAJ0GEL6"/>
<comment type="caution">
    <text evidence="2">The sequence shown here is derived from an EMBL/GenBank/DDBJ whole genome shotgun (WGS) entry which is preliminary data.</text>
</comment>
<protein>
    <submittedName>
        <fullName evidence="2">Uncharacterized protein</fullName>
    </submittedName>
</protein>
<proteinExistence type="predicted"/>
<evidence type="ECO:0000313" key="2">
    <source>
        <dbReference type="EMBL" id="KAK3056012.1"/>
    </source>
</evidence>
<reference evidence="2" key="1">
    <citation type="submission" date="2023-04" db="EMBL/GenBank/DDBJ databases">
        <title>Black Yeasts Isolated from many extreme environments.</title>
        <authorList>
            <person name="Coleine C."/>
            <person name="Stajich J.E."/>
            <person name="Selbmann L."/>
        </authorList>
    </citation>
    <scope>NUCLEOTIDE SEQUENCE</scope>
    <source>
        <strain evidence="2">CCFEE 5312</strain>
    </source>
</reference>
<keyword evidence="3" id="KW-1185">Reference proteome</keyword>
<evidence type="ECO:0000256" key="1">
    <source>
        <dbReference type="SAM" id="MobiDB-lite"/>
    </source>
</evidence>
<sequence>MSAQVCPVIGSTATVLPPDHPQFNANDPEARCPITNAKVEHHNNIIHPHPSSSTIPDDSSKRDATRCPAMNASAQDDSVADATCPVVGSVSAMLPPSHPKLTPDEAGQVCPVTNATLEHHKDKVHEHPSVPEGR</sequence>
<gene>
    <name evidence="2" type="ORF">LTR09_003246</name>
</gene>
<name>A0AAJ0GEL6_9PEZI</name>
<feature type="region of interest" description="Disordered" evidence="1">
    <location>
        <begin position="43"/>
        <end position="79"/>
    </location>
</feature>
<accession>A0AAJ0GEL6</accession>